<dbReference type="PANTHER" id="PTHR33383">
    <property type="entry name" value="MEMBRANE PROTEIN INSERTION EFFICIENCY FACTOR-RELATED"/>
    <property type="match status" value="1"/>
</dbReference>
<evidence type="ECO:0000256" key="1">
    <source>
        <dbReference type="HAMAP-Rule" id="MF_00386"/>
    </source>
</evidence>
<keyword evidence="1" id="KW-0472">Membrane</keyword>
<dbReference type="InterPro" id="IPR002696">
    <property type="entry name" value="Membr_insert_effic_factor_YidD"/>
</dbReference>
<dbReference type="HAMAP" id="MF_00386">
    <property type="entry name" value="UPF0161_YidD"/>
    <property type="match status" value="1"/>
</dbReference>
<dbReference type="RefSeq" id="WP_067973820.1">
    <property type="nucleotide sequence ID" value="NZ_CAJHKM010000001.1"/>
</dbReference>
<evidence type="ECO:0000313" key="5">
    <source>
        <dbReference type="Proteomes" id="UP000234239"/>
    </source>
</evidence>
<dbReference type="GO" id="GO:0005886">
    <property type="term" value="C:plasma membrane"/>
    <property type="evidence" value="ECO:0007669"/>
    <property type="project" value="UniProtKB-SubCell"/>
</dbReference>
<dbReference type="SMART" id="SM01234">
    <property type="entry name" value="Haemolytic"/>
    <property type="match status" value="1"/>
</dbReference>
<dbReference type="Proteomes" id="UP000234239">
    <property type="component" value="Unassembled WGS sequence"/>
</dbReference>
<reference evidence="3 5" key="3">
    <citation type="submission" date="2017-12" db="EMBL/GenBank/DDBJ databases">
        <title>Phylogenetic diversity of female urinary microbiome.</title>
        <authorList>
            <person name="Thomas-White K."/>
            <person name="Wolfe A.J."/>
        </authorList>
    </citation>
    <scope>NUCLEOTIDE SEQUENCE [LARGE SCALE GENOMIC DNA]</scope>
    <source>
        <strain evidence="3 5">UMB0139</strain>
    </source>
</reference>
<accession>A0A0X8FBE1</accession>
<dbReference type="PANTHER" id="PTHR33383:SF1">
    <property type="entry name" value="MEMBRANE PROTEIN INSERTION EFFICIENCY FACTOR-RELATED"/>
    <property type="match status" value="1"/>
</dbReference>
<sequence>MLKALFQAPVRFYRAYISPLFPATCRYYPSCSAYMLRALDKHGALKGGLMGLGRICRCHPFIKGGFDPVPDHFTLCRNREEISEAERALLIQAKAEEMSDQEL</sequence>
<comment type="function">
    <text evidence="1">Could be involved in insertion of integral membrane proteins into the membrane.</text>
</comment>
<keyword evidence="1" id="KW-1003">Cell membrane</keyword>
<comment type="subcellular location">
    <subcellularLocation>
        <location evidence="1">Cell membrane</location>
        <topology evidence="1">Peripheral membrane protein</topology>
        <orientation evidence="1">Cytoplasmic side</orientation>
    </subcellularLocation>
</comment>
<gene>
    <name evidence="2" type="ORF">AWM72_04420</name>
    <name evidence="3" type="ORF">CYJ28_03235</name>
</gene>
<dbReference type="EMBL" id="PKGY01000002">
    <property type="protein sequence ID" value="PKZ22145.1"/>
    <property type="molecule type" value="Genomic_DNA"/>
</dbReference>
<organism evidence="2 4">
    <name type="scientific">Aerococcus sanguinicola</name>
    <dbReference type="NCBI Taxonomy" id="119206"/>
    <lineage>
        <taxon>Bacteria</taxon>
        <taxon>Bacillati</taxon>
        <taxon>Bacillota</taxon>
        <taxon>Bacilli</taxon>
        <taxon>Lactobacillales</taxon>
        <taxon>Aerococcaceae</taxon>
        <taxon>Aerococcus</taxon>
    </lineage>
</organism>
<dbReference type="EMBL" id="CP014160">
    <property type="protein sequence ID" value="AMB94054.1"/>
    <property type="molecule type" value="Genomic_DNA"/>
</dbReference>
<protein>
    <recommendedName>
        <fullName evidence="1">Putative membrane protein insertion efficiency factor</fullName>
    </recommendedName>
</protein>
<reference evidence="4" key="2">
    <citation type="submission" date="2016-01" db="EMBL/GenBank/DDBJ databases">
        <title>Six Aerococcus type strain genome sequencing and assembly using PacBio and Illumina Hiseq.</title>
        <authorList>
            <person name="Carkaci D."/>
            <person name="Dargis R."/>
            <person name="Nielsen X.C."/>
            <person name="Skovgaard O."/>
            <person name="Fuursted K."/>
            <person name="Christensen J.J."/>
        </authorList>
    </citation>
    <scope>NUCLEOTIDE SEQUENCE [LARGE SCALE GENOMIC DNA]</scope>
    <source>
        <strain evidence="4">CCUG43001</strain>
    </source>
</reference>
<dbReference type="OrthoDB" id="9801753at2"/>
<evidence type="ECO:0000313" key="2">
    <source>
        <dbReference type="EMBL" id="AMB94054.1"/>
    </source>
</evidence>
<dbReference type="Proteomes" id="UP000069912">
    <property type="component" value="Chromosome"/>
</dbReference>
<keyword evidence="4" id="KW-1185">Reference proteome</keyword>
<evidence type="ECO:0000313" key="3">
    <source>
        <dbReference type="EMBL" id="PKZ22145.1"/>
    </source>
</evidence>
<dbReference type="AlphaFoldDB" id="A0A0X8FBE1"/>
<reference evidence="2 4" key="1">
    <citation type="journal article" date="2016" name="Genome Announc.">
        <title>Complete Genome Sequences of Aerococcus christensenii CCUG 28831T, Aerococcus sanguinicola CCUG 43001T, Aerococcus urinae CCUG 36881T, Aerococcus urinaeequi CCUG 28094T, Aerococcus urinaehominis CCUG 42038 BT, and Aerococcus viridans CCUG 4311T.</title>
        <authorList>
            <person name="Carkaci D."/>
            <person name="Dargis R."/>
            <person name="Nielsen X.C."/>
            <person name="Skovgaard O."/>
            <person name="Fuursted K."/>
            <person name="Christensen J.J."/>
        </authorList>
    </citation>
    <scope>NUCLEOTIDE SEQUENCE [LARGE SCALE GENOMIC DNA]</scope>
    <source>
        <strain evidence="2 4">CCUG43001</strain>
    </source>
</reference>
<dbReference type="GeneID" id="92903315"/>
<evidence type="ECO:0000313" key="4">
    <source>
        <dbReference type="Proteomes" id="UP000069912"/>
    </source>
</evidence>
<dbReference type="KEGG" id="asan:AWM72_04420"/>
<name>A0A0X8FBE1_9LACT</name>
<proteinExistence type="inferred from homology"/>
<comment type="similarity">
    <text evidence="1">Belongs to the UPF0161 family.</text>
</comment>
<dbReference type="Pfam" id="PF01809">
    <property type="entry name" value="YidD"/>
    <property type="match status" value="1"/>
</dbReference>
<dbReference type="NCBIfam" id="TIGR00278">
    <property type="entry name" value="membrane protein insertion efficiency factor YidD"/>
    <property type="match status" value="1"/>
</dbReference>